<dbReference type="Proteomes" id="UP000002770">
    <property type="component" value="Unassembled WGS sequence"/>
</dbReference>
<dbReference type="Pfam" id="PF14526">
    <property type="entry name" value="Cass2"/>
    <property type="match status" value="1"/>
</dbReference>
<organism evidence="2 3">
    <name type="scientific">Legionella drancourtii LLAP12</name>
    <dbReference type="NCBI Taxonomy" id="658187"/>
    <lineage>
        <taxon>Bacteria</taxon>
        <taxon>Pseudomonadati</taxon>
        <taxon>Pseudomonadota</taxon>
        <taxon>Gammaproteobacteria</taxon>
        <taxon>Legionellales</taxon>
        <taxon>Legionellaceae</taxon>
        <taxon>Legionella</taxon>
    </lineage>
</organism>
<dbReference type="InterPro" id="IPR053182">
    <property type="entry name" value="YobU-like_regulator"/>
</dbReference>
<dbReference type="PANTHER" id="PTHR36444">
    <property type="entry name" value="TRANSCRIPTIONAL REGULATOR PROTEIN YOBU-RELATED"/>
    <property type="match status" value="1"/>
</dbReference>
<dbReference type="HOGENOM" id="CLU_106591_1_0_6"/>
<proteinExistence type="predicted"/>
<evidence type="ECO:0000313" key="2">
    <source>
        <dbReference type="EMBL" id="EHL30066.1"/>
    </source>
</evidence>
<dbReference type="RefSeq" id="WP_006871859.1">
    <property type="nucleotide sequence ID" value="NZ_JH413836.1"/>
</dbReference>
<dbReference type="SMART" id="SM00871">
    <property type="entry name" value="AraC_E_bind"/>
    <property type="match status" value="1"/>
</dbReference>
<dbReference type="InterPro" id="IPR029441">
    <property type="entry name" value="Cass2"/>
</dbReference>
<keyword evidence="3" id="KW-1185">Reference proteome</keyword>
<dbReference type="InterPro" id="IPR010499">
    <property type="entry name" value="AraC_E-bd"/>
</dbReference>
<protein>
    <recommendedName>
        <fullName evidence="1">AraC effector-binding domain-containing protein</fullName>
    </recommendedName>
</protein>
<dbReference type="SUPFAM" id="SSF55136">
    <property type="entry name" value="Probable bacterial effector-binding domain"/>
    <property type="match status" value="1"/>
</dbReference>
<dbReference type="OrthoDB" id="3173400at2"/>
<accession>G9ERQ3</accession>
<feature type="domain" description="AraC effector-binding" evidence="1">
    <location>
        <begin position="4"/>
        <end position="154"/>
    </location>
</feature>
<evidence type="ECO:0000313" key="3">
    <source>
        <dbReference type="Proteomes" id="UP000002770"/>
    </source>
</evidence>
<sequence length="155" mass="17703">MSVSKPELVELDGFTVVGMQVRTKNADEFNPQTAKLHQLWERFFTTQIPNRKPTSPIYGVYSDYASDFNDFYTVTACVEVSSAQERGSQFNQINVQQGDYLVFKNSGPIPQAIYETWEAVWDYFKANPAVVRAYKTDFEVCAAPEQCEIYIGIKK</sequence>
<dbReference type="PANTHER" id="PTHR36444:SF2">
    <property type="entry name" value="TRANSCRIPTIONAL REGULATOR PROTEIN YOBU-RELATED"/>
    <property type="match status" value="1"/>
</dbReference>
<gene>
    <name evidence="2" type="ORF">LDG_7971</name>
</gene>
<dbReference type="Gene3D" id="3.20.80.10">
    <property type="entry name" value="Regulatory factor, effector binding domain"/>
    <property type="match status" value="1"/>
</dbReference>
<dbReference type="eggNOG" id="COG3708">
    <property type="taxonomic scope" value="Bacteria"/>
</dbReference>
<name>G9ERQ3_9GAMM</name>
<dbReference type="InParanoid" id="G9ERQ3"/>
<reference evidence="2 3" key="1">
    <citation type="journal article" date="2011" name="BMC Genomics">
        <title>Insight into cross-talk between intra-amoebal pathogens.</title>
        <authorList>
            <person name="Gimenez G."/>
            <person name="Bertelli C."/>
            <person name="Moliner C."/>
            <person name="Robert C."/>
            <person name="Raoult D."/>
            <person name="Fournier P.E."/>
            <person name="Greub G."/>
        </authorList>
    </citation>
    <scope>NUCLEOTIDE SEQUENCE [LARGE SCALE GENOMIC DNA]</scope>
    <source>
        <strain evidence="2 3">LLAP12</strain>
    </source>
</reference>
<dbReference type="AlphaFoldDB" id="G9ERQ3"/>
<dbReference type="EMBL" id="JH413836">
    <property type="protein sequence ID" value="EHL30066.1"/>
    <property type="molecule type" value="Genomic_DNA"/>
</dbReference>
<dbReference type="InterPro" id="IPR011256">
    <property type="entry name" value="Reg_factor_effector_dom_sf"/>
</dbReference>
<dbReference type="STRING" id="658187.LDG_7971"/>
<evidence type="ECO:0000259" key="1">
    <source>
        <dbReference type="SMART" id="SM00871"/>
    </source>
</evidence>